<accession>A0AA48HY85</accession>
<reference evidence="3" key="1">
    <citation type="journal article" date="2023" name="ISME J.">
        <title>Emergence of putative energy parasites within Clostridia revealed by genome analysis of a novel endosymbiotic clade.</title>
        <authorList>
            <person name="Takahashi K."/>
            <person name="Kuwahara H."/>
            <person name="Horikawa Y."/>
            <person name="Izawa K."/>
            <person name="Kato D."/>
            <person name="Inagaki T."/>
            <person name="Yuki M."/>
            <person name="Ohkuma M."/>
            <person name="Hongoh Y."/>
        </authorList>
    </citation>
    <scope>NUCLEOTIDE SEQUENCE</scope>
    <source>
        <strain evidence="3">CfP3-15</strain>
    </source>
</reference>
<organism evidence="3">
    <name type="scientific">Candidatus Improbicoccus pseudotrichonymphae</name>
    <dbReference type="NCBI Taxonomy" id="3033792"/>
    <lineage>
        <taxon>Bacteria</taxon>
        <taxon>Bacillati</taxon>
        <taxon>Bacillota</taxon>
        <taxon>Clostridia</taxon>
        <taxon>Candidatus Improbicoccus</taxon>
    </lineage>
</organism>
<dbReference type="Proteomes" id="UP001337580">
    <property type="component" value="Chromosome"/>
</dbReference>
<dbReference type="EMBL" id="AP027924">
    <property type="protein sequence ID" value="BED91911.1"/>
    <property type="molecule type" value="Genomic_DNA"/>
</dbReference>
<feature type="coiled-coil region" evidence="1">
    <location>
        <begin position="325"/>
        <end position="352"/>
    </location>
</feature>
<evidence type="ECO:0000256" key="1">
    <source>
        <dbReference type="SAM" id="Coils"/>
    </source>
</evidence>
<gene>
    <name evidence="3" type="ORF">CfP315_0459</name>
</gene>
<keyword evidence="1" id="KW-0175">Coiled coil</keyword>
<dbReference type="AlphaFoldDB" id="A0AA48HY85"/>
<evidence type="ECO:0000256" key="2">
    <source>
        <dbReference type="SAM" id="SignalP"/>
    </source>
</evidence>
<dbReference type="KEGG" id="ips:CfP315_0459"/>
<feature type="coiled-coil region" evidence="1">
    <location>
        <begin position="220"/>
        <end position="271"/>
    </location>
</feature>
<name>A0AA48HY85_9FIRM</name>
<feature type="signal peptide" evidence="2">
    <location>
        <begin position="1"/>
        <end position="27"/>
    </location>
</feature>
<feature type="chain" id="PRO_5041394883" evidence="2">
    <location>
        <begin position="28"/>
        <end position="395"/>
    </location>
</feature>
<protein>
    <submittedName>
        <fullName evidence="3">Uncharacterized protein</fullName>
    </submittedName>
</protein>
<keyword evidence="2" id="KW-0732">Signal</keyword>
<proteinExistence type="predicted"/>
<evidence type="ECO:0000313" key="3">
    <source>
        <dbReference type="EMBL" id="BED91911.1"/>
    </source>
</evidence>
<feature type="coiled-coil region" evidence="1">
    <location>
        <begin position="103"/>
        <end position="179"/>
    </location>
</feature>
<sequence>MSKSRLVKKFLAILVFGFCNLNICAPAAIATQLTMESMETMDYFNSSRFQSTYNPKFQVIGMRGLQYIENQEYIKMKSLIGELAQESLTGNSMCDFVVLGKLFLETKEQLEETQNVNQAMENKIAELNANIRELQIKLDRLTQGIGPSQKEEEELKKLLAKKEEELKDYNSSRRFLIQNRGILANFPALMSPGKIVLASSESNINLSSTLKKIINMMSYANELSRENASLRNVIDELKQRERKLEDYNSSKALLIDELTQKEKELEDYNSSKALFTENDNRKILMDFLGATTQGSIFLATLASNINLSSTLRQIISGMLYAKSWIDELSRENASLRNVIDELKQRGEEKSDRGRFLLDVTSSSRRDTRLCDAYDTINDTAMAKRLQERYYNNIMI</sequence>